<organism evidence="1 2">
    <name type="scientific">Allorhodopirellula heiligendammensis</name>
    <dbReference type="NCBI Taxonomy" id="2714739"/>
    <lineage>
        <taxon>Bacteria</taxon>
        <taxon>Pseudomonadati</taxon>
        <taxon>Planctomycetota</taxon>
        <taxon>Planctomycetia</taxon>
        <taxon>Pirellulales</taxon>
        <taxon>Pirellulaceae</taxon>
        <taxon>Allorhodopirellula</taxon>
    </lineage>
</organism>
<dbReference type="Proteomes" id="UP000319908">
    <property type="component" value="Unassembled WGS sequence"/>
</dbReference>
<name>A0A5C6C652_9BACT</name>
<gene>
    <name evidence="1" type="ORF">Poly21_11520</name>
</gene>
<accession>A0A5C6C652</accession>
<comment type="caution">
    <text evidence="1">The sequence shown here is derived from an EMBL/GenBank/DDBJ whole genome shotgun (WGS) entry which is preliminary data.</text>
</comment>
<proteinExistence type="predicted"/>
<evidence type="ECO:0000313" key="1">
    <source>
        <dbReference type="EMBL" id="TWU18981.1"/>
    </source>
</evidence>
<reference evidence="1 2" key="1">
    <citation type="journal article" date="2020" name="Antonie Van Leeuwenhoek">
        <title>Rhodopirellula heiligendammensis sp. nov., Rhodopirellula pilleata sp. nov., and Rhodopirellula solitaria sp. nov. isolated from natural or artificial marine surfaces in Northern Germany and California, USA, and emended description of the genus Rhodopirellula.</title>
        <authorList>
            <person name="Kallscheuer N."/>
            <person name="Wiegand S."/>
            <person name="Jogler M."/>
            <person name="Boedeker C."/>
            <person name="Peeters S.H."/>
            <person name="Rast P."/>
            <person name="Heuer A."/>
            <person name="Jetten M.S.M."/>
            <person name="Rohde M."/>
            <person name="Jogler C."/>
        </authorList>
    </citation>
    <scope>NUCLEOTIDE SEQUENCE [LARGE SCALE GENOMIC DNA]</scope>
    <source>
        <strain evidence="1 2">Poly21</strain>
    </source>
</reference>
<keyword evidence="2" id="KW-1185">Reference proteome</keyword>
<sequence>MGIHLLCSVRPVMRVLLFVGIITCSNQSERIKLPRLPAFAFLCTERVFLISRRSVMSIVSRRIGVQPVTSMDTGLWPAEQQWHAGACLTYERP</sequence>
<dbReference type="EMBL" id="SJPU01000001">
    <property type="protein sequence ID" value="TWU18981.1"/>
    <property type="molecule type" value="Genomic_DNA"/>
</dbReference>
<dbReference type="AlphaFoldDB" id="A0A5C6C652"/>
<protein>
    <submittedName>
        <fullName evidence="1">Uncharacterized protein</fullName>
    </submittedName>
</protein>
<evidence type="ECO:0000313" key="2">
    <source>
        <dbReference type="Proteomes" id="UP000319908"/>
    </source>
</evidence>